<keyword evidence="5 6" id="KW-0472">Membrane</keyword>
<dbReference type="Proteomes" id="UP000184114">
    <property type="component" value="Unassembled WGS sequence"/>
</dbReference>
<dbReference type="EMBL" id="FQTY01000001">
    <property type="protein sequence ID" value="SHE27397.1"/>
    <property type="molecule type" value="Genomic_DNA"/>
</dbReference>
<dbReference type="GeneID" id="90994735"/>
<feature type="transmembrane region" description="Helical" evidence="6">
    <location>
        <begin position="33"/>
        <end position="57"/>
    </location>
</feature>
<evidence type="ECO:0000256" key="5">
    <source>
        <dbReference type="ARBA" id="ARBA00023136"/>
    </source>
</evidence>
<sequence>MNKIKRSKNNRVFSGICGGIGEYFNIDPTVVRIAWILIGLPSFGTTVLVYLICGLVIPEDDGIIYSDDYSVRNEKLRNNTPLFIGGGLIIWGSFMLARVIFPWFTFPLANLRKFWPILLILLGIYILINQRDK</sequence>
<reference evidence="9" key="1">
    <citation type="submission" date="2016-11" db="EMBL/GenBank/DDBJ databases">
        <authorList>
            <person name="Varghese N."/>
            <person name="Submissions S."/>
        </authorList>
    </citation>
    <scope>NUCLEOTIDE SEQUENCE [LARGE SCALE GENOMIC DNA]</scope>
    <source>
        <strain evidence="9">DSM 18095</strain>
    </source>
</reference>
<keyword evidence="9" id="KW-1185">Reference proteome</keyword>
<protein>
    <submittedName>
        <fullName evidence="8">Phage shock protein C (PspC) family protein</fullName>
    </submittedName>
</protein>
<evidence type="ECO:0000259" key="7">
    <source>
        <dbReference type="Pfam" id="PF04024"/>
    </source>
</evidence>
<accession>A0A1M4S5V2</accession>
<organism evidence="8 9">
    <name type="scientific">Tissierella praeacuta DSM 18095</name>
    <dbReference type="NCBI Taxonomy" id="1123404"/>
    <lineage>
        <taxon>Bacteria</taxon>
        <taxon>Bacillati</taxon>
        <taxon>Bacillota</taxon>
        <taxon>Tissierellia</taxon>
        <taxon>Tissierellales</taxon>
        <taxon>Tissierellaceae</taxon>
        <taxon>Tissierella</taxon>
    </lineage>
</organism>
<dbReference type="AlphaFoldDB" id="A0A1M4S5V2"/>
<feature type="transmembrane region" description="Helical" evidence="6">
    <location>
        <begin position="82"/>
        <end position="101"/>
    </location>
</feature>
<keyword evidence="4 6" id="KW-1133">Transmembrane helix</keyword>
<dbReference type="PANTHER" id="PTHR33885">
    <property type="entry name" value="PHAGE SHOCK PROTEIN C"/>
    <property type="match status" value="1"/>
</dbReference>
<feature type="domain" description="Phage shock protein PspC N-terminal" evidence="7">
    <location>
        <begin position="3"/>
        <end position="59"/>
    </location>
</feature>
<evidence type="ECO:0000313" key="9">
    <source>
        <dbReference type="Proteomes" id="UP000184114"/>
    </source>
</evidence>
<evidence type="ECO:0000256" key="1">
    <source>
        <dbReference type="ARBA" id="ARBA00004162"/>
    </source>
</evidence>
<gene>
    <name evidence="8" type="ORF">SAMN02745784_00042</name>
</gene>
<dbReference type="RefSeq" id="WP_072971437.1">
    <property type="nucleotide sequence ID" value="NZ_FQTY01000001.1"/>
</dbReference>
<evidence type="ECO:0000256" key="3">
    <source>
        <dbReference type="ARBA" id="ARBA00022692"/>
    </source>
</evidence>
<dbReference type="GO" id="GO:0005886">
    <property type="term" value="C:plasma membrane"/>
    <property type="evidence" value="ECO:0007669"/>
    <property type="project" value="UniProtKB-SubCell"/>
</dbReference>
<dbReference type="Pfam" id="PF04024">
    <property type="entry name" value="PspC"/>
    <property type="match status" value="1"/>
</dbReference>
<proteinExistence type="predicted"/>
<evidence type="ECO:0000256" key="4">
    <source>
        <dbReference type="ARBA" id="ARBA00022989"/>
    </source>
</evidence>
<feature type="transmembrane region" description="Helical" evidence="6">
    <location>
        <begin position="113"/>
        <end position="128"/>
    </location>
</feature>
<evidence type="ECO:0000313" key="8">
    <source>
        <dbReference type="EMBL" id="SHE27397.1"/>
    </source>
</evidence>
<dbReference type="STRING" id="1123404.SAMN02745784_00042"/>
<evidence type="ECO:0000256" key="6">
    <source>
        <dbReference type="SAM" id="Phobius"/>
    </source>
</evidence>
<dbReference type="PANTHER" id="PTHR33885:SF3">
    <property type="entry name" value="PHAGE SHOCK PROTEIN C"/>
    <property type="match status" value="1"/>
</dbReference>
<dbReference type="InterPro" id="IPR007168">
    <property type="entry name" value="Phageshock_PspC_N"/>
</dbReference>
<dbReference type="InterPro" id="IPR052027">
    <property type="entry name" value="PspC"/>
</dbReference>
<keyword evidence="2" id="KW-1003">Cell membrane</keyword>
<keyword evidence="3 6" id="KW-0812">Transmembrane</keyword>
<comment type="subcellular location">
    <subcellularLocation>
        <location evidence="1">Cell membrane</location>
        <topology evidence="1">Single-pass membrane protein</topology>
    </subcellularLocation>
</comment>
<evidence type="ECO:0000256" key="2">
    <source>
        <dbReference type="ARBA" id="ARBA00022475"/>
    </source>
</evidence>
<name>A0A1M4S5V2_9FIRM</name>